<feature type="transmembrane region" description="Helical" evidence="6">
    <location>
        <begin position="64"/>
        <end position="85"/>
    </location>
</feature>
<feature type="domain" description="MARVEL" evidence="7">
    <location>
        <begin position="23"/>
        <end position="150"/>
    </location>
</feature>
<evidence type="ECO:0000313" key="9">
    <source>
        <dbReference type="Proteomes" id="UP001046870"/>
    </source>
</evidence>
<name>A0A9D3SYA1_MEGAT</name>
<dbReference type="AlphaFoldDB" id="A0A9D3SYA1"/>
<accession>A0A9D3SYA1</accession>
<evidence type="ECO:0000256" key="6">
    <source>
        <dbReference type="SAM" id="Phobius"/>
    </source>
</evidence>
<evidence type="ECO:0000256" key="4">
    <source>
        <dbReference type="ARBA" id="ARBA00023136"/>
    </source>
</evidence>
<evidence type="ECO:0000259" key="7">
    <source>
        <dbReference type="PROSITE" id="PS51225"/>
    </source>
</evidence>
<evidence type="ECO:0000256" key="2">
    <source>
        <dbReference type="ARBA" id="ARBA00022692"/>
    </source>
</evidence>
<dbReference type="EMBL" id="JAFDVH010000021">
    <property type="protein sequence ID" value="KAG7458043.1"/>
    <property type="molecule type" value="Genomic_DNA"/>
</dbReference>
<comment type="subcellular location">
    <subcellularLocation>
        <location evidence="1">Membrane</location>
        <topology evidence="1">Multi-pass membrane protein</topology>
    </subcellularLocation>
</comment>
<gene>
    <name evidence="8" type="ORF">MATL_G00233670</name>
</gene>
<protein>
    <recommendedName>
        <fullName evidence="7">MARVEL domain-containing protein</fullName>
    </recommendedName>
</protein>
<sequence>MSHTVVTTTTTTVSDGGIMNLGYTRSLHGMLRIAQVGVLLIAFLCVRCAPGWTDYSAYRYFEVVTLWFFFALLIFLIMYIFGLQGRLACINWTLTEFLHYVVGALLIFIASIVAAVMSYGYASLVAGSVFGFIATFLMAISIWTSYKVTCGSQTTSADV</sequence>
<keyword evidence="4 5" id="KW-0472">Membrane</keyword>
<feature type="transmembrane region" description="Helical" evidence="6">
    <location>
        <begin position="97"/>
        <end position="119"/>
    </location>
</feature>
<proteinExistence type="predicted"/>
<dbReference type="InterPro" id="IPR008253">
    <property type="entry name" value="Marvel"/>
</dbReference>
<dbReference type="OrthoDB" id="5982489at2759"/>
<feature type="transmembrane region" description="Helical" evidence="6">
    <location>
        <begin position="33"/>
        <end position="52"/>
    </location>
</feature>
<evidence type="ECO:0000313" key="8">
    <source>
        <dbReference type="EMBL" id="KAG7458043.1"/>
    </source>
</evidence>
<feature type="transmembrane region" description="Helical" evidence="6">
    <location>
        <begin position="125"/>
        <end position="146"/>
    </location>
</feature>
<dbReference type="PANTHER" id="PTHR22776:SF89">
    <property type="entry name" value="CKLF-LIKE MARVEL TRANSMEMBRANE DOMAIN-CONTAINING PROTEIN 7"/>
    <property type="match status" value="1"/>
</dbReference>
<evidence type="ECO:0000256" key="3">
    <source>
        <dbReference type="ARBA" id="ARBA00022989"/>
    </source>
</evidence>
<dbReference type="PROSITE" id="PS51225">
    <property type="entry name" value="MARVEL"/>
    <property type="match status" value="1"/>
</dbReference>
<dbReference type="InterPro" id="IPR050578">
    <property type="entry name" value="MARVEL-CKLF_proteins"/>
</dbReference>
<keyword evidence="2 5" id="KW-0812">Transmembrane</keyword>
<keyword evidence="3 6" id="KW-1133">Transmembrane helix</keyword>
<dbReference type="Pfam" id="PF01284">
    <property type="entry name" value="MARVEL"/>
    <property type="match status" value="1"/>
</dbReference>
<dbReference type="PANTHER" id="PTHR22776">
    <property type="entry name" value="MARVEL-CONTAINING POTENTIAL LIPID RAFT-ASSOCIATED PROTEIN"/>
    <property type="match status" value="1"/>
</dbReference>
<dbReference type="GO" id="GO:0016020">
    <property type="term" value="C:membrane"/>
    <property type="evidence" value="ECO:0007669"/>
    <property type="project" value="UniProtKB-SubCell"/>
</dbReference>
<evidence type="ECO:0000256" key="1">
    <source>
        <dbReference type="ARBA" id="ARBA00004141"/>
    </source>
</evidence>
<evidence type="ECO:0000256" key="5">
    <source>
        <dbReference type="PROSITE-ProRule" id="PRU00581"/>
    </source>
</evidence>
<dbReference type="Proteomes" id="UP001046870">
    <property type="component" value="Chromosome 21"/>
</dbReference>
<keyword evidence="9" id="KW-1185">Reference proteome</keyword>
<reference evidence="8" key="1">
    <citation type="submission" date="2021-01" db="EMBL/GenBank/DDBJ databases">
        <authorList>
            <person name="Zahm M."/>
            <person name="Roques C."/>
            <person name="Cabau C."/>
            <person name="Klopp C."/>
            <person name="Donnadieu C."/>
            <person name="Jouanno E."/>
            <person name="Lampietro C."/>
            <person name="Louis A."/>
            <person name="Herpin A."/>
            <person name="Echchiki A."/>
            <person name="Berthelot C."/>
            <person name="Parey E."/>
            <person name="Roest-Crollius H."/>
            <person name="Braasch I."/>
            <person name="Postlethwait J."/>
            <person name="Bobe J."/>
            <person name="Montfort J."/>
            <person name="Bouchez O."/>
            <person name="Begum T."/>
            <person name="Mejri S."/>
            <person name="Adams A."/>
            <person name="Chen W.-J."/>
            <person name="Guiguen Y."/>
        </authorList>
    </citation>
    <scope>NUCLEOTIDE SEQUENCE</scope>
    <source>
        <strain evidence="8">YG-15Mar2019-1</strain>
        <tissue evidence="8">Brain</tissue>
    </source>
</reference>
<organism evidence="8 9">
    <name type="scientific">Megalops atlanticus</name>
    <name type="common">Tarpon</name>
    <name type="synonym">Clupea gigantea</name>
    <dbReference type="NCBI Taxonomy" id="7932"/>
    <lineage>
        <taxon>Eukaryota</taxon>
        <taxon>Metazoa</taxon>
        <taxon>Chordata</taxon>
        <taxon>Craniata</taxon>
        <taxon>Vertebrata</taxon>
        <taxon>Euteleostomi</taxon>
        <taxon>Actinopterygii</taxon>
        <taxon>Neopterygii</taxon>
        <taxon>Teleostei</taxon>
        <taxon>Elopiformes</taxon>
        <taxon>Megalopidae</taxon>
        <taxon>Megalops</taxon>
    </lineage>
</organism>
<comment type="caution">
    <text evidence="8">The sequence shown here is derived from an EMBL/GenBank/DDBJ whole genome shotgun (WGS) entry which is preliminary data.</text>
</comment>